<evidence type="ECO:0000313" key="2">
    <source>
        <dbReference type="EMBL" id="MBC8336677.1"/>
    </source>
</evidence>
<name>A0A8J6NMP9_9CHLR</name>
<gene>
    <name evidence="2" type="ORF">H8E29_15555</name>
</gene>
<dbReference type="EMBL" id="JACNJN010000183">
    <property type="protein sequence ID" value="MBC8336677.1"/>
    <property type="molecule type" value="Genomic_DNA"/>
</dbReference>
<dbReference type="AlphaFoldDB" id="A0A8J6NMP9"/>
<accession>A0A8J6NMP9</accession>
<reference evidence="2 3" key="1">
    <citation type="submission" date="2020-08" db="EMBL/GenBank/DDBJ databases">
        <title>Bridging the membrane lipid divide: bacteria of the FCB group superphylum have the potential to synthesize archaeal ether lipids.</title>
        <authorList>
            <person name="Villanueva L."/>
            <person name="Von Meijenfeldt F.A.B."/>
            <person name="Westbye A.B."/>
            <person name="Yadav S."/>
            <person name="Hopmans E.C."/>
            <person name="Dutilh B.E."/>
            <person name="Sinninghe Damste J.S."/>
        </authorList>
    </citation>
    <scope>NUCLEOTIDE SEQUENCE [LARGE SCALE GENOMIC DNA]</scope>
    <source>
        <strain evidence="2">NIOZ-UU36</strain>
    </source>
</reference>
<dbReference type="Proteomes" id="UP000614469">
    <property type="component" value="Unassembled WGS sequence"/>
</dbReference>
<proteinExistence type="predicted"/>
<evidence type="ECO:0000313" key="3">
    <source>
        <dbReference type="Proteomes" id="UP000614469"/>
    </source>
</evidence>
<organism evidence="2 3">
    <name type="scientific">Candidatus Desulfolinea nitratireducens</name>
    <dbReference type="NCBI Taxonomy" id="2841698"/>
    <lineage>
        <taxon>Bacteria</taxon>
        <taxon>Bacillati</taxon>
        <taxon>Chloroflexota</taxon>
        <taxon>Anaerolineae</taxon>
        <taxon>Anaerolineales</taxon>
        <taxon>Anaerolineales incertae sedis</taxon>
        <taxon>Candidatus Desulfolinea</taxon>
    </lineage>
</organism>
<protein>
    <submittedName>
        <fullName evidence="2">Uncharacterized protein</fullName>
    </submittedName>
</protein>
<feature type="non-terminal residue" evidence="2">
    <location>
        <position position="377"/>
    </location>
</feature>
<feature type="transmembrane region" description="Helical" evidence="1">
    <location>
        <begin position="206"/>
        <end position="227"/>
    </location>
</feature>
<sequence>MMARADSKISLNCPTCGFSYDTPSLEGICPLCAGDWEVWELRLSPLPLERNHQRIASWLSQLPNPSLFELLAEAGDGLRVRMIVPPKKAEGAVNAWASMTQQQTRWEKVETIPFSGISDNYLLAETNSRVPNLAISEENSDPLLAIGGQLLAAAQRGKGNSSLRIWLLGKDTELQERLRALSAYSYGTETGVGNSAPNPWGLRLGLLRGVLGIGILVGGFGGGMAGLKSNPGIVFILIISGIILVLVAAMGMLDWMKWRSVPKDILDARINNTLLKVAFTISGEMPDSLSLLAGESNWLTKESPEWPSIKGNSLTLPVSELAALIAPPEAGEGSGVFARDTIQDVPAPPPSKTLQNAPMPIGISVANKLPIGIDPDG</sequence>
<keyword evidence="1" id="KW-0812">Transmembrane</keyword>
<keyword evidence="1" id="KW-1133">Transmembrane helix</keyword>
<feature type="transmembrane region" description="Helical" evidence="1">
    <location>
        <begin position="233"/>
        <end position="253"/>
    </location>
</feature>
<keyword evidence="1" id="KW-0472">Membrane</keyword>
<comment type="caution">
    <text evidence="2">The sequence shown here is derived from an EMBL/GenBank/DDBJ whole genome shotgun (WGS) entry which is preliminary data.</text>
</comment>
<evidence type="ECO:0000256" key="1">
    <source>
        <dbReference type="SAM" id="Phobius"/>
    </source>
</evidence>